<evidence type="ECO:0000256" key="1">
    <source>
        <dbReference type="ARBA" id="ARBA00004571"/>
    </source>
</evidence>
<name>A0ABS2DAD6_9SPHN</name>
<keyword evidence="13" id="KW-1185">Reference proteome</keyword>
<reference evidence="12 13" key="1">
    <citation type="submission" date="2020-12" db="EMBL/GenBank/DDBJ databases">
        <title>Sphingomonas sp.</title>
        <authorList>
            <person name="Kim M.K."/>
        </authorList>
    </citation>
    <scope>NUCLEOTIDE SEQUENCE [LARGE SCALE GENOMIC DNA]</scope>
    <source>
        <strain evidence="12 13">BT552</strain>
    </source>
</reference>
<keyword evidence="2 8" id="KW-0813">Transport</keyword>
<comment type="similarity">
    <text evidence="8 9">Belongs to the TonB-dependent receptor family.</text>
</comment>
<dbReference type="InterPro" id="IPR036942">
    <property type="entry name" value="Beta-barrel_TonB_sf"/>
</dbReference>
<dbReference type="InterPro" id="IPR000531">
    <property type="entry name" value="Beta-barrel_TonB"/>
</dbReference>
<gene>
    <name evidence="12" type="ORF">ILT43_16080</name>
</gene>
<feature type="domain" description="TonB-dependent receptor-like beta-barrel" evidence="10">
    <location>
        <begin position="444"/>
        <end position="890"/>
    </location>
</feature>
<dbReference type="RefSeq" id="WP_204200000.1">
    <property type="nucleotide sequence ID" value="NZ_JAFEMC010000005.1"/>
</dbReference>
<keyword evidence="6 8" id="KW-0472">Membrane</keyword>
<dbReference type="PANTHER" id="PTHR40980:SF3">
    <property type="entry name" value="TONB-DEPENDENT RECEPTOR-LIKE BETA-BARREL DOMAIN-CONTAINING PROTEIN"/>
    <property type="match status" value="1"/>
</dbReference>
<dbReference type="SUPFAM" id="SSF56935">
    <property type="entry name" value="Porins"/>
    <property type="match status" value="1"/>
</dbReference>
<evidence type="ECO:0000313" key="13">
    <source>
        <dbReference type="Proteomes" id="UP000763641"/>
    </source>
</evidence>
<keyword evidence="3 8" id="KW-1134">Transmembrane beta strand</keyword>
<dbReference type="InterPro" id="IPR010104">
    <property type="entry name" value="TonB_rcpt_bac"/>
</dbReference>
<dbReference type="Pfam" id="PF00593">
    <property type="entry name" value="TonB_dep_Rec_b-barrel"/>
    <property type="match status" value="1"/>
</dbReference>
<dbReference type="Pfam" id="PF07715">
    <property type="entry name" value="Plug"/>
    <property type="match status" value="1"/>
</dbReference>
<keyword evidence="7 8" id="KW-0998">Cell outer membrane</keyword>
<dbReference type="InterPro" id="IPR037066">
    <property type="entry name" value="Plug_dom_sf"/>
</dbReference>
<dbReference type="PROSITE" id="PS52016">
    <property type="entry name" value="TONB_DEPENDENT_REC_3"/>
    <property type="match status" value="1"/>
</dbReference>
<dbReference type="InterPro" id="IPR012910">
    <property type="entry name" value="Plug_dom"/>
</dbReference>
<dbReference type="NCBIfam" id="TIGR01782">
    <property type="entry name" value="TonB-Xanth-Caul"/>
    <property type="match status" value="1"/>
</dbReference>
<dbReference type="EMBL" id="JAFEMC010000005">
    <property type="protein sequence ID" value="MBM6577901.1"/>
    <property type="molecule type" value="Genomic_DNA"/>
</dbReference>
<evidence type="ECO:0000256" key="3">
    <source>
        <dbReference type="ARBA" id="ARBA00022452"/>
    </source>
</evidence>
<evidence type="ECO:0000259" key="11">
    <source>
        <dbReference type="Pfam" id="PF07715"/>
    </source>
</evidence>
<comment type="caution">
    <text evidence="12">The sequence shown here is derived from an EMBL/GenBank/DDBJ whole genome shotgun (WGS) entry which is preliminary data.</text>
</comment>
<evidence type="ECO:0000256" key="7">
    <source>
        <dbReference type="ARBA" id="ARBA00023237"/>
    </source>
</evidence>
<evidence type="ECO:0000256" key="2">
    <source>
        <dbReference type="ARBA" id="ARBA00022448"/>
    </source>
</evidence>
<comment type="subcellular location">
    <subcellularLocation>
        <location evidence="1 8">Cell outer membrane</location>
        <topology evidence="1 8">Multi-pass membrane protein</topology>
    </subcellularLocation>
</comment>
<organism evidence="12 13">
    <name type="scientific">Sphingomonas longa</name>
    <dbReference type="NCBI Taxonomy" id="2778730"/>
    <lineage>
        <taxon>Bacteria</taxon>
        <taxon>Pseudomonadati</taxon>
        <taxon>Pseudomonadota</taxon>
        <taxon>Alphaproteobacteria</taxon>
        <taxon>Sphingomonadales</taxon>
        <taxon>Sphingomonadaceae</taxon>
        <taxon>Sphingomonas</taxon>
    </lineage>
</organism>
<dbReference type="Gene3D" id="2.40.170.20">
    <property type="entry name" value="TonB-dependent receptor, beta-barrel domain"/>
    <property type="match status" value="1"/>
</dbReference>
<protein>
    <submittedName>
        <fullName evidence="12">TonB-dependent receptor</fullName>
    </submittedName>
</protein>
<dbReference type="Proteomes" id="UP000763641">
    <property type="component" value="Unassembled WGS sequence"/>
</dbReference>
<dbReference type="Gene3D" id="2.170.130.10">
    <property type="entry name" value="TonB-dependent receptor, plug domain"/>
    <property type="match status" value="1"/>
</dbReference>
<feature type="domain" description="TonB-dependent receptor plug" evidence="11">
    <location>
        <begin position="61"/>
        <end position="172"/>
    </location>
</feature>
<keyword evidence="5 9" id="KW-0798">TonB box</keyword>
<proteinExistence type="inferred from homology"/>
<evidence type="ECO:0000259" key="10">
    <source>
        <dbReference type="Pfam" id="PF00593"/>
    </source>
</evidence>
<evidence type="ECO:0000256" key="4">
    <source>
        <dbReference type="ARBA" id="ARBA00022692"/>
    </source>
</evidence>
<evidence type="ECO:0000313" key="12">
    <source>
        <dbReference type="EMBL" id="MBM6577901.1"/>
    </source>
</evidence>
<evidence type="ECO:0000256" key="9">
    <source>
        <dbReference type="RuleBase" id="RU003357"/>
    </source>
</evidence>
<accession>A0ABS2DAD6</accession>
<keyword evidence="4 8" id="KW-0812">Transmembrane</keyword>
<dbReference type="InterPro" id="IPR039426">
    <property type="entry name" value="TonB-dep_rcpt-like"/>
</dbReference>
<sequence>MTIRQLILFTTALSGAIGFADIAAAQEAGQSGAPGDTQIGTEDEILVTGYRRSLADAIETKRRADSIVDVISAEDVGKLPDSNIADSLARLPGVTVDRQFGEGEQLSIAGVEPALNRLTIDGHSVASADWGGNPSDRSSRSFNYSLLSPTIISQAVVYKTPEARLQEGAIGATVDIVTRKPLDLKANTVAVTAGGEYNDRAKRGSFRGSALYSWHNADETIGFLGAVNYDKEQLSRAGVATYWYRTGAALLEAYPRDINGNIVYDGPGGTVATGPTINGARPNRATIDAFSSARYASFLAREFFKQERERIGFSGAIQAKPTDNLSVVATGLFIRGNYDNVSNSMYTYGFEGSRMSAATFDNGIVTSATFTGIPDGTNGATGQLDTNFRRTRIKNDSVAMLIDWRPDRWEITGNFGGTRASGGKNPEYLLDFRTKQGFTAGTDGRNTIVNWNSPASDPTKWLSNFTALGGENLSASDRENNGGRNFFGRQIGGIPLQSGFTLDKEIFGEANFKREVDMGPIKSLLFGGRYVAHENSNRTFSNAIFTNQNFTLGDLDFYILDGDLYNGLGTSGNGTPYATLDRDGIIAALRKFGTTNVERGFSAGDYWLVREKIASGYLQANFQSGKLRGNVGGRFVNTRDESNFFLQSNGRFAPTQITKSDNRFLPAANLIFDVSDSVVLRGAAAKVIARPRYSDLAGSISLDDASRSGSGGNPDLKPYAANNFGLSAEWYFAPGSFLSGEVFYRDITNYIGNSVTDDVTFTNFVTGITQTYSISQPINIANASVTGFSLSGNTALKWGFGIQANYTFADAQTSIATGLPFLSRNTVTVVPYYENGPLQARVSYNRRSKYFYRVGRLQSQDYTDAYRQLDASISYALTDNIQVQAQASNLLDETYYQYSSTKSAPTSIYKNGRVFSLSASFKM</sequence>
<evidence type="ECO:0000256" key="5">
    <source>
        <dbReference type="ARBA" id="ARBA00023077"/>
    </source>
</evidence>
<dbReference type="CDD" id="cd01347">
    <property type="entry name" value="ligand_gated_channel"/>
    <property type="match status" value="1"/>
</dbReference>
<evidence type="ECO:0000256" key="8">
    <source>
        <dbReference type="PROSITE-ProRule" id="PRU01360"/>
    </source>
</evidence>
<keyword evidence="12" id="KW-0675">Receptor</keyword>
<evidence type="ECO:0000256" key="6">
    <source>
        <dbReference type="ARBA" id="ARBA00023136"/>
    </source>
</evidence>
<dbReference type="PANTHER" id="PTHR40980">
    <property type="entry name" value="PLUG DOMAIN-CONTAINING PROTEIN"/>
    <property type="match status" value="1"/>
</dbReference>